<evidence type="ECO:0000313" key="1">
    <source>
        <dbReference type="EMBL" id="KAG7397776.1"/>
    </source>
</evidence>
<comment type="caution">
    <text evidence="1">The sequence shown here is derived from an EMBL/GenBank/DDBJ whole genome shotgun (WGS) entry which is preliminary data.</text>
</comment>
<name>A0A8T1WWF6_9STRA</name>
<proteinExistence type="predicted"/>
<dbReference type="AlphaFoldDB" id="A0A8T1WWF6"/>
<gene>
    <name evidence="1" type="ORF">PHYBOEH_000230</name>
</gene>
<accession>A0A8T1WWF6</accession>
<organism evidence="1 2">
    <name type="scientific">Phytophthora boehmeriae</name>
    <dbReference type="NCBI Taxonomy" id="109152"/>
    <lineage>
        <taxon>Eukaryota</taxon>
        <taxon>Sar</taxon>
        <taxon>Stramenopiles</taxon>
        <taxon>Oomycota</taxon>
        <taxon>Peronosporomycetes</taxon>
        <taxon>Peronosporales</taxon>
        <taxon>Peronosporaceae</taxon>
        <taxon>Phytophthora</taxon>
    </lineage>
</organism>
<evidence type="ECO:0000313" key="2">
    <source>
        <dbReference type="Proteomes" id="UP000693981"/>
    </source>
</evidence>
<dbReference type="Proteomes" id="UP000693981">
    <property type="component" value="Unassembled WGS sequence"/>
</dbReference>
<reference evidence="1" key="1">
    <citation type="submission" date="2021-02" db="EMBL/GenBank/DDBJ databases">
        <authorList>
            <person name="Palmer J.M."/>
        </authorList>
    </citation>
    <scope>NUCLEOTIDE SEQUENCE</scope>
    <source>
        <strain evidence="1">SCRP23</strain>
    </source>
</reference>
<protein>
    <submittedName>
        <fullName evidence="1">Uncharacterized protein</fullName>
    </submittedName>
</protein>
<keyword evidence="2" id="KW-1185">Reference proteome</keyword>
<sequence length="211" mass="23326">MSKSITWDYNDEQVGPIVPVSKTEHIGMSFKNDGSMNAHVDHISGTDQERDTAATTALKSTLLLQENGELAARLDDVKYLLDGILEPVKTQKGSIGRARSVLELTKLLQDQQIKQIVGLPSQRSLRLRVKEVLQTQLGVIMDDCGGAEEMHRVSLAVLTYFLSLSGEGEGYFDEKELDALVRALKHEVERESSFATEKDVLEAKTNEVAVV</sequence>
<dbReference type="EMBL" id="JAGDFL010000101">
    <property type="protein sequence ID" value="KAG7397776.1"/>
    <property type="molecule type" value="Genomic_DNA"/>
</dbReference>
<dbReference type="OrthoDB" id="102522at2759"/>